<dbReference type="EMBL" id="HBFR01015995">
    <property type="protein sequence ID" value="CAD8884447.1"/>
    <property type="molecule type" value="Transcribed_RNA"/>
</dbReference>
<proteinExistence type="predicted"/>
<name>A0A7S1BEC6_9STRA</name>
<feature type="region of interest" description="Disordered" evidence="1">
    <location>
        <begin position="132"/>
        <end position="155"/>
    </location>
</feature>
<feature type="compositionally biased region" description="Low complexity" evidence="1">
    <location>
        <begin position="143"/>
        <end position="155"/>
    </location>
</feature>
<organism evidence="2">
    <name type="scientific">Corethron hystrix</name>
    <dbReference type="NCBI Taxonomy" id="216773"/>
    <lineage>
        <taxon>Eukaryota</taxon>
        <taxon>Sar</taxon>
        <taxon>Stramenopiles</taxon>
        <taxon>Ochrophyta</taxon>
        <taxon>Bacillariophyta</taxon>
        <taxon>Coscinodiscophyceae</taxon>
        <taxon>Corethrophycidae</taxon>
        <taxon>Corethrales</taxon>
        <taxon>Corethraceae</taxon>
        <taxon>Corethron</taxon>
    </lineage>
</organism>
<sequence length="250" mass="27586">MPLDDADFDCNLEFGTYSSSFSCDFSNRKLMSLQQTSSYGQSECLTNTSSENDGVGCINPGNIIYGTSQSYASTYTQKPDLESNYNSHSSYFLSSSDDKNDLTRSHTDSTKNKIDLQKCSDHDEKISTKVSNWDEKCSREGSESQMSSSTSPNISISEVTGTLTDISPTASLQISYPNSEGSLEYTMSERLSFSLSSSLPSERYYHNGRTGKMVGCINKHIFEESVETNSSCIGSENSSHHGFSDNSYHH</sequence>
<feature type="region of interest" description="Disordered" evidence="1">
    <location>
        <begin position="230"/>
        <end position="250"/>
    </location>
</feature>
<accession>A0A7S1BEC6</accession>
<reference evidence="2" key="1">
    <citation type="submission" date="2021-01" db="EMBL/GenBank/DDBJ databases">
        <authorList>
            <person name="Corre E."/>
            <person name="Pelletier E."/>
            <person name="Niang G."/>
            <person name="Scheremetjew M."/>
            <person name="Finn R."/>
            <person name="Kale V."/>
            <person name="Holt S."/>
            <person name="Cochrane G."/>
            <person name="Meng A."/>
            <person name="Brown T."/>
            <person name="Cohen L."/>
        </authorList>
    </citation>
    <scope>NUCLEOTIDE SEQUENCE</scope>
    <source>
        <strain evidence="2">308</strain>
    </source>
</reference>
<evidence type="ECO:0000256" key="1">
    <source>
        <dbReference type="SAM" id="MobiDB-lite"/>
    </source>
</evidence>
<dbReference type="AlphaFoldDB" id="A0A7S1BEC6"/>
<evidence type="ECO:0000313" key="2">
    <source>
        <dbReference type="EMBL" id="CAD8884447.1"/>
    </source>
</evidence>
<protein>
    <submittedName>
        <fullName evidence="2">Uncharacterized protein</fullName>
    </submittedName>
</protein>
<feature type="compositionally biased region" description="Basic and acidic residues" evidence="1">
    <location>
        <begin position="238"/>
        <end position="250"/>
    </location>
</feature>
<feature type="compositionally biased region" description="Basic and acidic residues" evidence="1">
    <location>
        <begin position="132"/>
        <end position="142"/>
    </location>
</feature>
<gene>
    <name evidence="2" type="ORF">CHYS00102_LOCUS11644</name>
</gene>